<dbReference type="eggNOG" id="COG5607">
    <property type="taxonomic scope" value="Bacteria"/>
</dbReference>
<dbReference type="STRING" id="517417.Cpar_0908"/>
<name>B3QN18_CHLP8</name>
<dbReference type="RefSeq" id="WP_012502154.1">
    <property type="nucleotide sequence ID" value="NC_011027.1"/>
</dbReference>
<sequence length="524" mass="59540">MSTAPESLYFRVSGDDPLDQTVGRNLPDGWKIAKISTRRERQIFYDTFEEEAFRNGFAVVRRKAKLLVIELDTGLTLAEAPFSGSPASFFAASLPEGTAQKLLLKCSDLRAFINRCTIDHFISSWRLLDEDDKTVAKLEYESIHPVDKNSDAVFPRHYSITPLKGYHKELSQMLMALPEPVDAYRIVSFKERYMTIMEAAAPFGQGYSAKLHLQLDPKAPIHENIKRLLRFTTSIMEINESGIRKDIDSEFLHDYRVAVRRSRSIIKLLNGAFVPEKTAWALAGLRELGKGTNELRDSDVYLLRRDEYTSLLPQSLQTALNPFFSDIEAAKRLHHKQFCRYLSSREYLDFMTSWKAFIDDEKLPDEELAPLAAQPTAVVAAKTIRKALKKVLVHGRRTGQETSDAELHELRIDCKKLRYLLEFFSSLFPPKAASRVLKQMKALQDNLGTFVDMSVQMTFLQSRLEEIPAGRGGIEEAAAIGGLLTTLYNEREKVREHFHEIFSGFDNEETGNLFDELLNGLASA</sequence>
<dbReference type="InterPro" id="IPR038186">
    <property type="entry name" value="CHAD_dom_sf"/>
</dbReference>
<dbReference type="Pfam" id="PF05235">
    <property type="entry name" value="CHAD"/>
    <property type="match status" value="1"/>
</dbReference>
<evidence type="ECO:0000313" key="3">
    <source>
        <dbReference type="Proteomes" id="UP000008811"/>
    </source>
</evidence>
<dbReference type="SMART" id="SM00880">
    <property type="entry name" value="CHAD"/>
    <property type="match status" value="1"/>
</dbReference>
<dbReference type="HOGENOM" id="CLU_025044_0_0_10"/>
<gene>
    <name evidence="2" type="ordered locus">Cpar_0908</name>
</gene>
<dbReference type="OrthoDB" id="9810154at2"/>
<dbReference type="PANTHER" id="PTHR39339:SF1">
    <property type="entry name" value="CHAD DOMAIN-CONTAINING PROTEIN"/>
    <property type="match status" value="1"/>
</dbReference>
<proteinExistence type="predicted"/>
<keyword evidence="3" id="KW-1185">Reference proteome</keyword>
<dbReference type="AlphaFoldDB" id="B3QN18"/>
<reference evidence="2" key="1">
    <citation type="submission" date="2008-06" db="EMBL/GenBank/DDBJ databases">
        <title>Complete sequence of Chlorobaculum parvum NCIB 8327.</title>
        <authorList>
            <consortium name="US DOE Joint Genome Institute"/>
            <person name="Lucas S."/>
            <person name="Copeland A."/>
            <person name="Lapidus A."/>
            <person name="Glavina del Rio T."/>
            <person name="Dalin E."/>
            <person name="Tice H."/>
            <person name="Bruce D."/>
            <person name="Goodwin L."/>
            <person name="Pitluck S."/>
            <person name="Schmutz J."/>
            <person name="Larimer F."/>
            <person name="Land M."/>
            <person name="Hauser L."/>
            <person name="Kyrpides N."/>
            <person name="Mikhailova N."/>
            <person name="Zhao F."/>
            <person name="Li T."/>
            <person name="Liu Z."/>
            <person name="Overmann J."/>
            <person name="Bryant D.A."/>
            <person name="Richardson P."/>
        </authorList>
    </citation>
    <scope>NUCLEOTIDE SEQUENCE [LARGE SCALE GENOMIC DNA]</scope>
    <source>
        <strain evidence="2">NCIB 8327</strain>
    </source>
</reference>
<dbReference type="Gene3D" id="1.40.20.10">
    <property type="entry name" value="CHAD domain"/>
    <property type="match status" value="1"/>
</dbReference>
<feature type="domain" description="CHAD" evidence="1">
    <location>
        <begin position="218"/>
        <end position="507"/>
    </location>
</feature>
<protein>
    <submittedName>
        <fullName evidence="2">CHAD domain containing protein</fullName>
    </submittedName>
</protein>
<dbReference type="KEGG" id="cpc:Cpar_0908"/>
<organism evidence="2 3">
    <name type="scientific">Chlorobaculum parvum (strain DSM 263 / NCIMB 8327)</name>
    <name type="common">Chlorobium vibrioforme subsp. thiosulfatophilum</name>
    <dbReference type="NCBI Taxonomy" id="517417"/>
    <lineage>
        <taxon>Bacteria</taxon>
        <taxon>Pseudomonadati</taxon>
        <taxon>Chlorobiota</taxon>
        <taxon>Chlorobiia</taxon>
        <taxon>Chlorobiales</taxon>
        <taxon>Chlorobiaceae</taxon>
        <taxon>Chlorobaculum</taxon>
    </lineage>
</organism>
<dbReference type="EMBL" id="CP001099">
    <property type="protein sequence ID" value="ACF11321.1"/>
    <property type="molecule type" value="Genomic_DNA"/>
</dbReference>
<dbReference type="Proteomes" id="UP000008811">
    <property type="component" value="Chromosome"/>
</dbReference>
<evidence type="ECO:0000259" key="1">
    <source>
        <dbReference type="PROSITE" id="PS51708"/>
    </source>
</evidence>
<evidence type="ECO:0000313" key="2">
    <source>
        <dbReference type="EMBL" id="ACF11321.1"/>
    </source>
</evidence>
<accession>B3QN18</accession>
<dbReference type="PANTHER" id="PTHR39339">
    <property type="entry name" value="SLR1444 PROTEIN"/>
    <property type="match status" value="1"/>
</dbReference>
<dbReference type="PROSITE" id="PS51708">
    <property type="entry name" value="CHAD"/>
    <property type="match status" value="1"/>
</dbReference>
<dbReference type="InterPro" id="IPR007899">
    <property type="entry name" value="CHAD_dom"/>
</dbReference>